<dbReference type="AlphaFoldDB" id="A0A1G4GA78"/>
<dbReference type="EMBL" id="LT608328">
    <property type="protein sequence ID" value="SCM59391.1"/>
    <property type="molecule type" value="Genomic_DNA"/>
</dbReference>
<protein>
    <submittedName>
        <fullName evidence="1">Uncharacterized protein</fullName>
    </submittedName>
</protein>
<dbReference type="STRING" id="1642646.ING2E5A_2595"/>
<reference evidence="1 2" key="1">
    <citation type="submission" date="2016-08" db="EMBL/GenBank/DDBJ databases">
        <authorList>
            <person name="Seilhamer J.J."/>
        </authorList>
    </citation>
    <scope>NUCLEOTIDE SEQUENCE [LARGE SCALE GENOMIC DNA]</scope>
    <source>
        <strain evidence="1">ING2-E5A</strain>
    </source>
</reference>
<organism evidence="1 2">
    <name type="scientific">Petrimonas mucosa</name>
    <dbReference type="NCBI Taxonomy" id="1642646"/>
    <lineage>
        <taxon>Bacteria</taxon>
        <taxon>Pseudomonadati</taxon>
        <taxon>Bacteroidota</taxon>
        <taxon>Bacteroidia</taxon>
        <taxon>Bacteroidales</taxon>
        <taxon>Dysgonomonadaceae</taxon>
        <taxon>Petrimonas</taxon>
    </lineage>
</organism>
<keyword evidence="2" id="KW-1185">Reference proteome</keyword>
<accession>A0A1G4GA78</accession>
<evidence type="ECO:0000313" key="1">
    <source>
        <dbReference type="EMBL" id="SCM59391.1"/>
    </source>
</evidence>
<name>A0A1G4GA78_9BACT</name>
<sequence>MKVVARVLLVAAIILLVFLCWKSIQGPIDFNAEVKRRDNAVIQRLVDIRTTQVAYRAQKGTYTADFNELAEFIKNGKVASVARSGDLTEEQLEAGMTEAKAMSIIRTGNEKAIRAAGLWDETKNAPQLMRDSIFAPAAEVLFPNRKINPDSLAYVPYGKGAKFEMAVDSLITASGYPVQVFEVKTPYTVYLGDLDKKLLSQKIQEVLDRPGDRYPGLMVGSLKVANNNAGNWE</sequence>
<proteinExistence type="predicted"/>
<dbReference type="KEGG" id="pmuc:ING2E5A_2595"/>
<dbReference type="RefSeq" id="WP_071137687.1">
    <property type="nucleotide sequence ID" value="NZ_JBASDY010000160.1"/>
</dbReference>
<evidence type="ECO:0000313" key="2">
    <source>
        <dbReference type="Proteomes" id="UP000178485"/>
    </source>
</evidence>
<dbReference type="Proteomes" id="UP000178485">
    <property type="component" value="Chromosome i"/>
</dbReference>
<gene>
    <name evidence="1" type="ORF">ING2E5A_2595</name>
</gene>